<dbReference type="OrthoDB" id="1668230at2759"/>
<comment type="caution">
    <text evidence="1">The sequence shown here is derived from an EMBL/GenBank/DDBJ whole genome shotgun (WGS) entry which is preliminary data.</text>
</comment>
<name>A0A2T5M8U9_9EURO</name>
<reference evidence="1 2" key="1">
    <citation type="journal article" date="2018" name="Proc. Natl. Acad. Sci. U.S.A.">
        <title>Linking secondary metabolites to gene clusters through genome sequencing of six diverse Aspergillus species.</title>
        <authorList>
            <person name="Kaerboelling I."/>
            <person name="Vesth T.C."/>
            <person name="Frisvad J.C."/>
            <person name="Nybo J.L."/>
            <person name="Theobald S."/>
            <person name="Kuo A."/>
            <person name="Bowyer P."/>
            <person name="Matsuda Y."/>
            <person name="Mondo S."/>
            <person name="Lyhne E.K."/>
            <person name="Kogle M.E."/>
            <person name="Clum A."/>
            <person name="Lipzen A."/>
            <person name="Salamov A."/>
            <person name="Ngan C.Y."/>
            <person name="Daum C."/>
            <person name="Chiniquy J."/>
            <person name="Barry K."/>
            <person name="LaButti K."/>
            <person name="Haridas S."/>
            <person name="Simmons B.A."/>
            <person name="Magnuson J.K."/>
            <person name="Mortensen U.H."/>
            <person name="Larsen T.O."/>
            <person name="Grigoriev I.V."/>
            <person name="Baker S.E."/>
            <person name="Andersen M.R."/>
        </authorList>
    </citation>
    <scope>NUCLEOTIDE SEQUENCE [LARGE SCALE GENOMIC DNA]</scope>
    <source>
        <strain evidence="1 2">IBT 24754</strain>
    </source>
</reference>
<dbReference type="AlphaFoldDB" id="A0A2T5M8U9"/>
<proteinExistence type="predicted"/>
<evidence type="ECO:0000313" key="1">
    <source>
        <dbReference type="EMBL" id="PTU24963.1"/>
    </source>
</evidence>
<organism evidence="1 2">
    <name type="scientific">Aspergillus ochraceoroseus IBT 24754</name>
    <dbReference type="NCBI Taxonomy" id="1392256"/>
    <lineage>
        <taxon>Eukaryota</taxon>
        <taxon>Fungi</taxon>
        <taxon>Dikarya</taxon>
        <taxon>Ascomycota</taxon>
        <taxon>Pezizomycotina</taxon>
        <taxon>Eurotiomycetes</taxon>
        <taxon>Eurotiomycetidae</taxon>
        <taxon>Eurotiales</taxon>
        <taxon>Aspergillaceae</taxon>
        <taxon>Aspergillus</taxon>
        <taxon>Aspergillus subgen. Nidulantes</taxon>
    </lineage>
</organism>
<protein>
    <submittedName>
        <fullName evidence="1">Uncharacterized protein</fullName>
    </submittedName>
</protein>
<dbReference type="Proteomes" id="UP000244073">
    <property type="component" value="Unassembled WGS sequence"/>
</dbReference>
<dbReference type="VEuPathDB" id="FungiDB:P175DRAFT_0506505"/>
<dbReference type="EMBL" id="MSFN02000001">
    <property type="protein sequence ID" value="PTU24963.1"/>
    <property type="molecule type" value="Genomic_DNA"/>
</dbReference>
<evidence type="ECO:0000313" key="2">
    <source>
        <dbReference type="Proteomes" id="UP000244073"/>
    </source>
</evidence>
<sequence length="129" mass="14783">MNKINRQTLEDKIQYGIGLALAQGNLESYLETYLERDNSPKISWISSLINTFAHVHSGKLKLADFRQSILLPLDIDITSANENNLDVQIKILYLDSFPNVDDVICGEIIRKCWRGDYASMENVKDEVRH</sequence>
<accession>A0A2T5M8U9</accession>
<dbReference type="RefSeq" id="XP_040756355.1">
    <property type="nucleotide sequence ID" value="XM_040898203.1"/>
</dbReference>
<gene>
    <name evidence="1" type="ORF">P175DRAFT_0506505</name>
</gene>
<dbReference type="GeneID" id="63815085"/>